<dbReference type="CDD" id="cd09274">
    <property type="entry name" value="RNase_HI_RT_Ty3"/>
    <property type="match status" value="1"/>
</dbReference>
<dbReference type="GO" id="GO:0015074">
    <property type="term" value="P:DNA integration"/>
    <property type="evidence" value="ECO:0007669"/>
    <property type="project" value="InterPro"/>
</dbReference>
<dbReference type="Gene3D" id="3.10.20.370">
    <property type="match status" value="1"/>
</dbReference>
<feature type="domain" description="Integrase catalytic" evidence="3">
    <location>
        <begin position="280"/>
        <end position="455"/>
    </location>
</feature>
<dbReference type="PANTHER" id="PTHR37984:SF5">
    <property type="entry name" value="PROTEIN NYNRIN-LIKE"/>
    <property type="match status" value="1"/>
</dbReference>
<evidence type="ECO:0000313" key="4">
    <source>
        <dbReference type="EMBL" id="GBG60162.1"/>
    </source>
</evidence>
<evidence type="ECO:0000256" key="2">
    <source>
        <dbReference type="SAM" id="MobiDB-lite"/>
    </source>
</evidence>
<comment type="caution">
    <text evidence="4">The sequence shown here is derived from an EMBL/GenBank/DDBJ whole genome shotgun (WGS) entry which is preliminary data.</text>
</comment>
<accession>A0A388JR30</accession>
<sequence length="728" mass="83650">MEWTEDREAAAQTLKDILSSDQVTLAPPCFNDEVGRPFILETDGGSLTVGGVLIQKSEEGKERPIIFESRTLNSAERWYSQFKKEVLAILHYLKTFQAYLFGRRFILRIDPTNVAGALKNYNPIDPTVGRRIGFIWQFDYKVERIAGLRNRADGLSRVCIMPEGIEDAEPIDAFLEYEGGTLVMDNEMVDAAPTMGQLLIQTLEKKVPAVVAELREGPVTTFRHKEEKDSWGATVGPKEELMAMAAEGGRDAVTTLVETWAQREWRYVVNQTQEEQDADRKEREFFLIQMYEGVFKEIGLLLIGNKQPTEVSPKAREEAEKYILDARDNLSGFVEAVALKKKTGKGVADWIEDFYLRHPFVRRFIVDNETEFINQEVLSRRKTLCLPIKIIEPYHPEANAPVERGHRNLKNTIVMLTVDDLGNWSRYLEQAVFSENMTPKRTTGCILAELWYRREIDFPIEALVPTWNRLDDDPHLTTEELVVACCQKVTRNEEALEEVVNRVMDSRMRDEARERTAKKLDPHLVESEDKGRVVGPLCHQEGKVPGCCEHLRKRKECCFCNEPDNEYCPHRLIMVRSSGVYGYRPRCLQFLWRWERMFGDGSTVTAVLNYSHCKREARLKINVEREKEKEMRVDRGLQAAITEARDRAERRCRRDGVTDEVKVTVSYVEAETSTDTVEPEQRHLDRDSEAESGASDLNAETQSWHGLDQWQRDHPRAEPVESGPEANS</sequence>
<dbReference type="FunFam" id="3.10.20.370:FF:000001">
    <property type="entry name" value="Retrovirus-related Pol polyprotein from transposon 17.6-like protein"/>
    <property type="match status" value="1"/>
</dbReference>
<dbReference type="PANTHER" id="PTHR37984">
    <property type="entry name" value="PROTEIN CBG26694"/>
    <property type="match status" value="1"/>
</dbReference>
<keyword evidence="1" id="KW-0511">Multifunctional enzyme</keyword>
<organism evidence="4 5">
    <name type="scientific">Chara braunii</name>
    <name type="common">Braun's stonewort</name>
    <dbReference type="NCBI Taxonomy" id="69332"/>
    <lineage>
        <taxon>Eukaryota</taxon>
        <taxon>Viridiplantae</taxon>
        <taxon>Streptophyta</taxon>
        <taxon>Charophyceae</taxon>
        <taxon>Charales</taxon>
        <taxon>Characeae</taxon>
        <taxon>Chara</taxon>
    </lineage>
</organism>
<dbReference type="GO" id="GO:0003676">
    <property type="term" value="F:nucleic acid binding"/>
    <property type="evidence" value="ECO:0007669"/>
    <property type="project" value="InterPro"/>
</dbReference>
<dbReference type="GO" id="GO:0003824">
    <property type="term" value="F:catalytic activity"/>
    <property type="evidence" value="ECO:0007669"/>
    <property type="project" value="UniProtKB-KW"/>
</dbReference>
<dbReference type="SUPFAM" id="SSF56672">
    <property type="entry name" value="DNA/RNA polymerases"/>
    <property type="match status" value="1"/>
</dbReference>
<dbReference type="OrthoDB" id="6430313at2759"/>
<dbReference type="Gene3D" id="3.30.420.10">
    <property type="entry name" value="Ribonuclease H-like superfamily/Ribonuclease H"/>
    <property type="match status" value="1"/>
</dbReference>
<dbReference type="SUPFAM" id="SSF53098">
    <property type="entry name" value="Ribonuclease H-like"/>
    <property type="match status" value="1"/>
</dbReference>
<evidence type="ECO:0000256" key="1">
    <source>
        <dbReference type="ARBA" id="ARBA00023268"/>
    </source>
</evidence>
<dbReference type="AlphaFoldDB" id="A0A388JR30"/>
<dbReference type="InterPro" id="IPR050951">
    <property type="entry name" value="Retrovirus_Pol_polyprotein"/>
</dbReference>
<feature type="region of interest" description="Disordered" evidence="2">
    <location>
        <begin position="669"/>
        <end position="728"/>
    </location>
</feature>
<dbReference type="InterPro" id="IPR012337">
    <property type="entry name" value="RNaseH-like_sf"/>
</dbReference>
<dbReference type="Proteomes" id="UP000265515">
    <property type="component" value="Unassembled WGS sequence"/>
</dbReference>
<dbReference type="PROSITE" id="PS50994">
    <property type="entry name" value="INTEGRASE"/>
    <property type="match status" value="1"/>
</dbReference>
<protein>
    <recommendedName>
        <fullName evidence="3">Integrase catalytic domain-containing protein</fullName>
    </recommendedName>
</protein>
<dbReference type="Pfam" id="PF17919">
    <property type="entry name" value="RT_RNaseH_2"/>
    <property type="match status" value="1"/>
</dbReference>
<dbReference type="InterPro" id="IPR036397">
    <property type="entry name" value="RNaseH_sf"/>
</dbReference>
<dbReference type="InterPro" id="IPR043502">
    <property type="entry name" value="DNA/RNA_pol_sf"/>
</dbReference>
<reference evidence="4 5" key="1">
    <citation type="journal article" date="2018" name="Cell">
        <title>The Chara Genome: Secondary Complexity and Implications for Plant Terrestrialization.</title>
        <authorList>
            <person name="Nishiyama T."/>
            <person name="Sakayama H."/>
            <person name="Vries J.D."/>
            <person name="Buschmann H."/>
            <person name="Saint-Marcoux D."/>
            <person name="Ullrich K.K."/>
            <person name="Haas F.B."/>
            <person name="Vanderstraeten L."/>
            <person name="Becker D."/>
            <person name="Lang D."/>
            <person name="Vosolsobe S."/>
            <person name="Rombauts S."/>
            <person name="Wilhelmsson P.K.I."/>
            <person name="Janitza P."/>
            <person name="Kern R."/>
            <person name="Heyl A."/>
            <person name="Rumpler F."/>
            <person name="Villalobos L.I.A.C."/>
            <person name="Clay J.M."/>
            <person name="Skokan R."/>
            <person name="Toyoda A."/>
            <person name="Suzuki Y."/>
            <person name="Kagoshima H."/>
            <person name="Schijlen E."/>
            <person name="Tajeshwar N."/>
            <person name="Catarino B."/>
            <person name="Hetherington A.J."/>
            <person name="Saltykova A."/>
            <person name="Bonnot C."/>
            <person name="Breuninger H."/>
            <person name="Symeonidi A."/>
            <person name="Radhakrishnan G.V."/>
            <person name="Van Nieuwerburgh F."/>
            <person name="Deforce D."/>
            <person name="Chang C."/>
            <person name="Karol K.G."/>
            <person name="Hedrich R."/>
            <person name="Ulvskov P."/>
            <person name="Glockner G."/>
            <person name="Delwiche C.F."/>
            <person name="Petrasek J."/>
            <person name="Van de Peer Y."/>
            <person name="Friml J."/>
            <person name="Beilby M."/>
            <person name="Dolan L."/>
            <person name="Kohara Y."/>
            <person name="Sugano S."/>
            <person name="Fujiyama A."/>
            <person name="Delaux P.-M."/>
            <person name="Quint M."/>
            <person name="TheiBen G."/>
            <person name="Hagemann M."/>
            <person name="Harholt J."/>
            <person name="Dunand C."/>
            <person name="Zachgo S."/>
            <person name="Langdale J."/>
            <person name="Maumus F."/>
            <person name="Straeten D.V.D."/>
            <person name="Gould S.B."/>
            <person name="Rensing S.A."/>
        </authorList>
    </citation>
    <scope>NUCLEOTIDE SEQUENCE [LARGE SCALE GENOMIC DNA]</scope>
    <source>
        <strain evidence="4 5">S276</strain>
    </source>
</reference>
<dbReference type="EMBL" id="BFEA01000009">
    <property type="protein sequence ID" value="GBG60162.1"/>
    <property type="molecule type" value="Genomic_DNA"/>
</dbReference>
<keyword evidence="5" id="KW-1185">Reference proteome</keyword>
<name>A0A388JR30_CHABU</name>
<evidence type="ECO:0000313" key="5">
    <source>
        <dbReference type="Proteomes" id="UP000265515"/>
    </source>
</evidence>
<proteinExistence type="predicted"/>
<feature type="compositionally biased region" description="Basic and acidic residues" evidence="2">
    <location>
        <begin position="710"/>
        <end position="719"/>
    </location>
</feature>
<dbReference type="Gramene" id="GBG60162">
    <property type="protein sequence ID" value="GBG60162"/>
    <property type="gene ID" value="CBR_g3405"/>
</dbReference>
<evidence type="ECO:0000259" key="3">
    <source>
        <dbReference type="PROSITE" id="PS50994"/>
    </source>
</evidence>
<dbReference type="InterPro" id="IPR001584">
    <property type="entry name" value="Integrase_cat-core"/>
</dbReference>
<gene>
    <name evidence="4" type="ORF">CBR_g3405</name>
</gene>
<feature type="compositionally biased region" description="Basic and acidic residues" evidence="2">
    <location>
        <begin position="679"/>
        <end position="689"/>
    </location>
</feature>
<dbReference type="InterPro" id="IPR041577">
    <property type="entry name" value="RT_RNaseH_2"/>
</dbReference>